<dbReference type="EMBL" id="ML976014">
    <property type="protein sequence ID" value="KAF1944816.1"/>
    <property type="molecule type" value="Genomic_DNA"/>
</dbReference>
<reference evidence="1" key="1">
    <citation type="journal article" date="2020" name="Stud. Mycol.">
        <title>101 Dothideomycetes genomes: a test case for predicting lifestyles and emergence of pathogens.</title>
        <authorList>
            <person name="Haridas S."/>
            <person name="Albert R."/>
            <person name="Binder M."/>
            <person name="Bloem J."/>
            <person name="Labutti K."/>
            <person name="Salamov A."/>
            <person name="Andreopoulos B."/>
            <person name="Baker S."/>
            <person name="Barry K."/>
            <person name="Bills G."/>
            <person name="Bluhm B."/>
            <person name="Cannon C."/>
            <person name="Castanera R."/>
            <person name="Culley D."/>
            <person name="Daum C."/>
            <person name="Ezra D."/>
            <person name="Gonzalez J."/>
            <person name="Henrissat B."/>
            <person name="Kuo A."/>
            <person name="Liang C."/>
            <person name="Lipzen A."/>
            <person name="Lutzoni F."/>
            <person name="Magnuson J."/>
            <person name="Mondo S."/>
            <person name="Nolan M."/>
            <person name="Ohm R."/>
            <person name="Pangilinan J."/>
            <person name="Park H.-J."/>
            <person name="Ramirez L."/>
            <person name="Alfaro M."/>
            <person name="Sun H."/>
            <person name="Tritt A."/>
            <person name="Yoshinaga Y."/>
            <person name="Zwiers L.-H."/>
            <person name="Turgeon B."/>
            <person name="Goodwin S."/>
            <person name="Spatafora J."/>
            <person name="Crous P."/>
            <person name="Grigoriev I."/>
        </authorList>
    </citation>
    <scope>NUCLEOTIDE SEQUENCE</scope>
    <source>
        <strain evidence="1">CBS 161.51</strain>
    </source>
</reference>
<dbReference type="InterPro" id="IPR050600">
    <property type="entry name" value="SETD3_SETD6_MTase"/>
</dbReference>
<name>A0A6A5T266_9PLEO</name>
<dbReference type="InterPro" id="IPR044432">
    <property type="entry name" value="Set10/Efm1_SET"/>
</dbReference>
<gene>
    <name evidence="1" type="ORF">EJ02DRAFT_463900</name>
</gene>
<dbReference type="PANTHER" id="PTHR13271">
    <property type="entry name" value="UNCHARACTERIZED PUTATIVE METHYLTRANSFERASE"/>
    <property type="match status" value="1"/>
</dbReference>
<proteinExistence type="predicted"/>
<organism evidence="1 2">
    <name type="scientific">Clathrospora elynae</name>
    <dbReference type="NCBI Taxonomy" id="706981"/>
    <lineage>
        <taxon>Eukaryota</taxon>
        <taxon>Fungi</taxon>
        <taxon>Dikarya</taxon>
        <taxon>Ascomycota</taxon>
        <taxon>Pezizomycotina</taxon>
        <taxon>Dothideomycetes</taxon>
        <taxon>Pleosporomycetidae</taxon>
        <taxon>Pleosporales</taxon>
        <taxon>Diademaceae</taxon>
        <taxon>Clathrospora</taxon>
    </lineage>
</organism>
<dbReference type="OrthoDB" id="42889at2759"/>
<accession>A0A6A5T266</accession>
<sequence length="640" mass="72114">MQKSSQDYDARPLAESLVAWFTQHGGRLSPDVQLVHSDSRGFHMRALRPLSSPVVASCPLGLTLSYRNLDPSQKEVLPIGSPLQQCRGKIPDHILTYLLLIEQRKEGENSPWHAYIACLPGPESMTTPIWFDEDDMAFLAGTSLAPAARERRNDLHQQWEHAVKVMRELDIALADEIDLESLLWAATIFTSRAFISTHILPGTETIPILFPVIDILNHSVFAKVEWDFQPHQSFALKCLESDTFQPGQELFNNYAPKQNDELLLGYGFCLEDNPIEQFALKLAFPPQLQQYAQELGLLNAESVPFGMSTAFLDADPNKEQHFLRARGHPFGRYDNHIPFFRDIPPYIVHFFFIQTVLALDLDVRNINVERPGERITVQVLVLLHQALEQRCSSLPLSLQQVPTNDKQRYAKLYRDGQAKIIHSVRRELKAAVARLRAPNGLLLSITESMATFAAENPTGAQKFQQGLVQHELQGPEDEGVVWTLLLMVFISSMLTAECKTEGATFSMLRDVFTRHPLPALEDGVEDAETFTFIDENLDDFLHLPSIDADATPVDILDDVGLAFVNQSVDDSTPTFVSGRTENLGARIIMWALKVAEQDVVPVFENGTISKCLYARRRRAEVESSDEEWMYHDVVLDSEGV</sequence>
<dbReference type="CDD" id="cd19180">
    <property type="entry name" value="SET_SpSET10-like"/>
    <property type="match status" value="1"/>
</dbReference>
<protein>
    <submittedName>
        <fullName evidence="1">SET domain-containing protein</fullName>
    </submittedName>
</protein>
<dbReference type="GO" id="GO:0016279">
    <property type="term" value="F:protein-lysine N-methyltransferase activity"/>
    <property type="evidence" value="ECO:0007669"/>
    <property type="project" value="InterPro"/>
</dbReference>
<dbReference type="Proteomes" id="UP000800038">
    <property type="component" value="Unassembled WGS sequence"/>
</dbReference>
<dbReference type="InterPro" id="IPR046341">
    <property type="entry name" value="SET_dom_sf"/>
</dbReference>
<dbReference type="Gene3D" id="3.90.1410.10">
    <property type="entry name" value="set domain protein methyltransferase, domain 1"/>
    <property type="match status" value="1"/>
</dbReference>
<dbReference type="PANTHER" id="PTHR13271:SF137">
    <property type="entry name" value="SET DOMAIN-CONTAINING PROTEIN"/>
    <property type="match status" value="1"/>
</dbReference>
<evidence type="ECO:0000313" key="1">
    <source>
        <dbReference type="EMBL" id="KAF1944816.1"/>
    </source>
</evidence>
<keyword evidence="2" id="KW-1185">Reference proteome</keyword>
<evidence type="ECO:0000313" key="2">
    <source>
        <dbReference type="Proteomes" id="UP000800038"/>
    </source>
</evidence>
<dbReference type="AlphaFoldDB" id="A0A6A5T266"/>
<dbReference type="SUPFAM" id="SSF82199">
    <property type="entry name" value="SET domain"/>
    <property type="match status" value="1"/>
</dbReference>